<gene>
    <name evidence="3" type="ORF">CKO13_03480</name>
</gene>
<dbReference type="SUPFAM" id="SSF50156">
    <property type="entry name" value="PDZ domain-like"/>
    <property type="match status" value="1"/>
</dbReference>
<dbReference type="PROSITE" id="PS50106">
    <property type="entry name" value="PDZ"/>
    <property type="match status" value="1"/>
</dbReference>
<organism evidence="3 4">
    <name type="scientific">Halorhodospira neutriphila</name>
    <dbReference type="NCBI Taxonomy" id="168379"/>
    <lineage>
        <taxon>Bacteria</taxon>
        <taxon>Pseudomonadati</taxon>
        <taxon>Pseudomonadota</taxon>
        <taxon>Gammaproteobacteria</taxon>
        <taxon>Chromatiales</taxon>
        <taxon>Ectothiorhodospiraceae</taxon>
        <taxon>Halorhodospira</taxon>
    </lineage>
</organism>
<keyword evidence="1" id="KW-0732">Signal</keyword>
<feature type="chain" id="PRO_5047014425" description="PDZ domain-containing protein" evidence="1">
    <location>
        <begin position="27"/>
        <end position="383"/>
    </location>
</feature>
<dbReference type="Gene3D" id="2.30.42.10">
    <property type="match status" value="1"/>
</dbReference>
<dbReference type="SUPFAM" id="SSF159501">
    <property type="entry name" value="EreA/ChaN-like"/>
    <property type="match status" value="1"/>
</dbReference>
<feature type="domain" description="PDZ" evidence="2">
    <location>
        <begin position="285"/>
        <end position="371"/>
    </location>
</feature>
<dbReference type="Pfam" id="PF17820">
    <property type="entry name" value="PDZ_6"/>
    <property type="match status" value="1"/>
</dbReference>
<dbReference type="InterPro" id="IPR007314">
    <property type="entry name" value="Cofac_haem-bd_dom"/>
</dbReference>
<dbReference type="CDD" id="cd14727">
    <property type="entry name" value="ChanN-like"/>
    <property type="match status" value="1"/>
</dbReference>
<dbReference type="Gene3D" id="3.40.50.11550">
    <property type="match status" value="1"/>
</dbReference>
<protein>
    <recommendedName>
        <fullName evidence="2">PDZ domain-containing protein</fullName>
    </recommendedName>
</protein>
<evidence type="ECO:0000259" key="2">
    <source>
        <dbReference type="PROSITE" id="PS50106"/>
    </source>
</evidence>
<dbReference type="InterPro" id="IPR036034">
    <property type="entry name" value="PDZ_sf"/>
</dbReference>
<name>A0ABS1E4T1_9GAMM</name>
<dbReference type="InterPro" id="IPR041489">
    <property type="entry name" value="PDZ_6"/>
</dbReference>
<comment type="caution">
    <text evidence="3">The sequence shown here is derived from an EMBL/GenBank/DDBJ whole genome shotgun (WGS) entry which is preliminary data.</text>
</comment>
<sequence>MVQKTRGGALLALAAALLAAAGTAAAKPCGEPGRWYDPAAGERLTTAEALSRLRGSEFILLGERHDSAAHHRWQLYTLAALHGRGNLAAVGFEMLPRRTQKALDRWAAGKLGAEAFFEAVDWQRVWGFPRALYRPLLELVRMHRLPAAALNVDRATVRAVRRQGWAALDAEAREGVGRPAPLEPAQRERLEQAFQHHPRQDGLDTEGFIEAQRFWDRAMAEALEAARRRHGAPVAGIVGRGHAAGRGIPHQLADLGHAPADVAVLLPHDAAEACPGPGEADLVFLLEPGRESEGGEEPPRMGVAIAPAQDGPGVRIVEVLDGTPAARAGLRAEDRVLEAAGQALERPGQLQAIVERQAPGTWLPLLIERGGEQRREVVRFPPP</sequence>
<accession>A0ABS1E4T1</accession>
<evidence type="ECO:0000313" key="3">
    <source>
        <dbReference type="EMBL" id="MBK1726097.1"/>
    </source>
</evidence>
<dbReference type="EMBL" id="NRSH01000023">
    <property type="protein sequence ID" value="MBK1726097.1"/>
    <property type="molecule type" value="Genomic_DNA"/>
</dbReference>
<dbReference type="Proteomes" id="UP000738126">
    <property type="component" value="Unassembled WGS sequence"/>
</dbReference>
<proteinExistence type="predicted"/>
<keyword evidence="4" id="KW-1185">Reference proteome</keyword>
<dbReference type="Pfam" id="PF04187">
    <property type="entry name" value="Cofac_haem_bdg"/>
    <property type="match status" value="1"/>
</dbReference>
<evidence type="ECO:0000313" key="4">
    <source>
        <dbReference type="Proteomes" id="UP000738126"/>
    </source>
</evidence>
<dbReference type="RefSeq" id="WP_200256864.1">
    <property type="nucleotide sequence ID" value="NZ_NRSH01000023.1"/>
</dbReference>
<reference evidence="3 4" key="1">
    <citation type="journal article" date="2020" name="Microorganisms">
        <title>Osmotic Adaptation and Compatible Solute Biosynthesis of Phototrophic Bacteria as Revealed from Genome Analyses.</title>
        <authorList>
            <person name="Imhoff J.F."/>
            <person name="Rahn T."/>
            <person name="Kunzel S."/>
            <person name="Keller A."/>
            <person name="Neulinger S.C."/>
        </authorList>
    </citation>
    <scope>NUCLEOTIDE SEQUENCE [LARGE SCALE GENOMIC DNA]</scope>
    <source>
        <strain evidence="3 4">DSM 15116</strain>
    </source>
</reference>
<dbReference type="InterPro" id="IPR001478">
    <property type="entry name" value="PDZ"/>
</dbReference>
<feature type="signal peptide" evidence="1">
    <location>
        <begin position="1"/>
        <end position="26"/>
    </location>
</feature>
<dbReference type="SMART" id="SM00228">
    <property type="entry name" value="PDZ"/>
    <property type="match status" value="1"/>
</dbReference>
<evidence type="ECO:0000256" key="1">
    <source>
        <dbReference type="SAM" id="SignalP"/>
    </source>
</evidence>